<dbReference type="GO" id="GO:0016491">
    <property type="term" value="F:oxidoreductase activity"/>
    <property type="evidence" value="ECO:0007669"/>
    <property type="project" value="InterPro"/>
</dbReference>
<evidence type="ECO:0000256" key="2">
    <source>
        <dbReference type="PIRSR" id="PIRSR000097-2"/>
    </source>
</evidence>
<evidence type="ECO:0000313" key="6">
    <source>
        <dbReference type="Proteomes" id="UP000273326"/>
    </source>
</evidence>
<dbReference type="OrthoDB" id="9773828at2"/>
<keyword evidence="6" id="KW-1185">Reference proteome</keyword>
<dbReference type="PANTHER" id="PTHR43638">
    <property type="entry name" value="OXIDOREDUCTASE, ALDO/KETO REDUCTASE FAMILY PROTEIN"/>
    <property type="match status" value="1"/>
</dbReference>
<name>A0A3Q9BJG8_9LACT</name>
<evidence type="ECO:0000259" key="4">
    <source>
        <dbReference type="Pfam" id="PF00248"/>
    </source>
</evidence>
<dbReference type="InterPro" id="IPR020471">
    <property type="entry name" value="AKR"/>
</dbReference>
<dbReference type="Proteomes" id="UP000273326">
    <property type="component" value="Chromosome"/>
</dbReference>
<dbReference type="Gene3D" id="3.20.20.100">
    <property type="entry name" value="NADP-dependent oxidoreductase domain"/>
    <property type="match status" value="1"/>
</dbReference>
<dbReference type="EMBL" id="CP034465">
    <property type="protein sequence ID" value="AZP03793.1"/>
    <property type="molecule type" value="Genomic_DNA"/>
</dbReference>
<accession>A0A3Q9BJG8</accession>
<feature type="active site" description="Proton donor" evidence="1">
    <location>
        <position position="69"/>
    </location>
</feature>
<sequence length="298" mass="33330">MELSQTDKLRIQQANARKRIILPDGTELPKLGQGTWNMGDDLSKRQQEIEALRLGVELGMTVIDTAEMYGEGKSEEMVGEALKDIRNQVFLVSKVYPHNASKEKIKEACENSLRRLKTEFLDLYLLHWRGSVPLKDVVEGMEQLKEEGKIKRWGVSNFDASAMEELLSIPGGENCQINQVLYHLGSRGIEYELIPWHESHQIPLMAYSPLAQGGDLNSRLLSSASVNEIGEKYGASPQQILLAWAIHKEGIMAIPKSGNPTHTASNGASVEINFTEEELKELDRAFPAPNHRTSLDII</sequence>
<dbReference type="InterPro" id="IPR023210">
    <property type="entry name" value="NADP_OxRdtase_dom"/>
</dbReference>
<gene>
    <name evidence="5" type="ORF">EJN90_03425</name>
</gene>
<dbReference type="AlphaFoldDB" id="A0A3Q9BJG8"/>
<feature type="domain" description="NADP-dependent oxidoreductase" evidence="4">
    <location>
        <begin position="30"/>
        <end position="284"/>
    </location>
</feature>
<evidence type="ECO:0000256" key="3">
    <source>
        <dbReference type="PIRSR" id="PIRSR000097-3"/>
    </source>
</evidence>
<proteinExistence type="predicted"/>
<evidence type="ECO:0000313" key="5">
    <source>
        <dbReference type="EMBL" id="AZP03793.1"/>
    </source>
</evidence>
<evidence type="ECO:0000256" key="1">
    <source>
        <dbReference type="PIRSR" id="PIRSR000097-1"/>
    </source>
</evidence>
<dbReference type="InterPro" id="IPR036812">
    <property type="entry name" value="NAD(P)_OxRdtase_dom_sf"/>
</dbReference>
<dbReference type="PANTHER" id="PTHR43638:SF3">
    <property type="entry name" value="ALDEHYDE REDUCTASE"/>
    <property type="match status" value="1"/>
</dbReference>
<feature type="binding site" evidence="2">
    <location>
        <position position="127"/>
    </location>
    <ligand>
        <name>substrate</name>
    </ligand>
</feature>
<protein>
    <submittedName>
        <fullName evidence="5">Aldo/keto reductase</fullName>
    </submittedName>
</protein>
<feature type="site" description="Lowers pKa of active site Tyr" evidence="3">
    <location>
        <position position="94"/>
    </location>
</feature>
<dbReference type="Pfam" id="PF00248">
    <property type="entry name" value="Aldo_ket_red"/>
    <property type="match status" value="1"/>
</dbReference>
<reference evidence="6" key="1">
    <citation type="submission" date="2018-12" db="EMBL/GenBank/DDBJ databases">
        <title>Complete genome sequencing of Jeotgalibaca sp. H21T32.</title>
        <authorList>
            <person name="Bae J.-W."/>
            <person name="Lee S.-Y."/>
        </authorList>
    </citation>
    <scope>NUCLEOTIDE SEQUENCE [LARGE SCALE GENOMIC DNA]</scope>
    <source>
        <strain evidence="6">H21T32</strain>
    </source>
</reference>
<organism evidence="5 6">
    <name type="scientific">Jeotgalibaca ciconiae</name>
    <dbReference type="NCBI Taxonomy" id="2496265"/>
    <lineage>
        <taxon>Bacteria</taxon>
        <taxon>Bacillati</taxon>
        <taxon>Bacillota</taxon>
        <taxon>Bacilli</taxon>
        <taxon>Lactobacillales</taxon>
        <taxon>Carnobacteriaceae</taxon>
        <taxon>Jeotgalibaca</taxon>
    </lineage>
</organism>
<dbReference type="CDD" id="cd19138">
    <property type="entry name" value="AKR_YeaE"/>
    <property type="match status" value="1"/>
</dbReference>
<dbReference type="SUPFAM" id="SSF51430">
    <property type="entry name" value="NAD(P)-linked oxidoreductase"/>
    <property type="match status" value="1"/>
</dbReference>
<dbReference type="PRINTS" id="PR00069">
    <property type="entry name" value="ALDKETRDTASE"/>
</dbReference>
<dbReference type="KEGG" id="jeh:EJN90_03425"/>
<dbReference type="PIRSF" id="PIRSF000097">
    <property type="entry name" value="AKR"/>
    <property type="match status" value="1"/>
</dbReference>
<dbReference type="RefSeq" id="WP_126108878.1">
    <property type="nucleotide sequence ID" value="NZ_CP034465.1"/>
</dbReference>